<keyword evidence="14" id="KW-1185">Reference proteome</keyword>
<evidence type="ECO:0000256" key="2">
    <source>
        <dbReference type="ARBA" id="ARBA00005835"/>
    </source>
</evidence>
<evidence type="ECO:0000256" key="8">
    <source>
        <dbReference type="ARBA" id="ARBA00023278"/>
    </source>
</evidence>
<keyword evidence="4 12" id="KW-0732">Signal</keyword>
<comment type="similarity">
    <text evidence="2">Belongs to the AG-peptide AGP family.</text>
</comment>
<evidence type="ECO:0000256" key="9">
    <source>
        <dbReference type="ARBA" id="ARBA00023288"/>
    </source>
</evidence>
<evidence type="ECO:0000256" key="3">
    <source>
        <dbReference type="ARBA" id="ARBA00022622"/>
    </source>
</evidence>
<dbReference type="EnsemblPlants" id="LPERR01G28500.1">
    <property type="protein sequence ID" value="LPERR01G28500.1"/>
    <property type="gene ID" value="LPERR01G28500"/>
</dbReference>
<dbReference type="AlphaFoldDB" id="A0A0D9V6G4"/>
<keyword evidence="3" id="KW-0336">GPI-anchor</keyword>
<dbReference type="Gramene" id="LPERR01G28500.1">
    <property type="protein sequence ID" value="LPERR01G28500.1"/>
    <property type="gene ID" value="LPERR01G28500"/>
</dbReference>
<evidence type="ECO:0000256" key="11">
    <source>
        <dbReference type="SAM" id="Phobius"/>
    </source>
</evidence>
<evidence type="ECO:0000256" key="5">
    <source>
        <dbReference type="ARBA" id="ARBA00022974"/>
    </source>
</evidence>
<dbReference type="PANTHER" id="PTHR34114:SF11">
    <property type="entry name" value="ARABINOGALACTAN PROTEIN 13-RELATED"/>
    <property type="match status" value="1"/>
</dbReference>
<dbReference type="PANTHER" id="PTHR34114">
    <property type="entry name" value="ARABINOGALACTAN PEPTIDE 1"/>
    <property type="match status" value="1"/>
</dbReference>
<accession>A0A0D9V6G4</accession>
<dbReference type="HOGENOM" id="CLU_2200706_0_0_1"/>
<evidence type="ECO:0000256" key="10">
    <source>
        <dbReference type="ARBA" id="ARBA00037868"/>
    </source>
</evidence>
<organism evidence="13 14">
    <name type="scientific">Leersia perrieri</name>
    <dbReference type="NCBI Taxonomy" id="77586"/>
    <lineage>
        <taxon>Eukaryota</taxon>
        <taxon>Viridiplantae</taxon>
        <taxon>Streptophyta</taxon>
        <taxon>Embryophyta</taxon>
        <taxon>Tracheophyta</taxon>
        <taxon>Spermatophyta</taxon>
        <taxon>Magnoliopsida</taxon>
        <taxon>Liliopsida</taxon>
        <taxon>Poales</taxon>
        <taxon>Poaceae</taxon>
        <taxon>BOP clade</taxon>
        <taxon>Oryzoideae</taxon>
        <taxon>Oryzeae</taxon>
        <taxon>Oryzinae</taxon>
        <taxon>Leersia</taxon>
    </lineage>
</organism>
<feature type="transmembrane region" description="Helical" evidence="11">
    <location>
        <begin position="42"/>
        <end position="60"/>
    </location>
</feature>
<feature type="chain" id="PRO_5002347059" evidence="12">
    <location>
        <begin position="27"/>
        <end position="108"/>
    </location>
</feature>
<evidence type="ECO:0000256" key="1">
    <source>
        <dbReference type="ARBA" id="ARBA00004589"/>
    </source>
</evidence>
<keyword evidence="9" id="KW-0449">Lipoprotein</keyword>
<dbReference type="GO" id="GO:0098552">
    <property type="term" value="C:side of membrane"/>
    <property type="evidence" value="ECO:0007669"/>
    <property type="project" value="UniProtKB-KW"/>
</dbReference>
<keyword evidence="11" id="KW-1133">Transmembrane helix</keyword>
<reference evidence="13" key="3">
    <citation type="submission" date="2015-04" db="UniProtKB">
        <authorList>
            <consortium name="EnsemblPlants"/>
        </authorList>
    </citation>
    <scope>IDENTIFICATION</scope>
</reference>
<comment type="subcellular location">
    <subcellularLocation>
        <location evidence="10">Endomembrane system</location>
        <topology evidence="10">Lipid-anchor</topology>
    </subcellularLocation>
    <subcellularLocation>
        <location evidence="1">Membrane</location>
        <topology evidence="1">Lipid-anchor</topology>
        <topology evidence="1">GPI-anchor</topology>
    </subcellularLocation>
</comment>
<feature type="signal peptide" evidence="12">
    <location>
        <begin position="1"/>
        <end position="26"/>
    </location>
</feature>
<evidence type="ECO:0000313" key="13">
    <source>
        <dbReference type="EnsemblPlants" id="LPERR01G28500.1"/>
    </source>
</evidence>
<name>A0A0D9V6G4_9ORYZ</name>
<evidence type="ECO:0000313" key="14">
    <source>
        <dbReference type="Proteomes" id="UP000032180"/>
    </source>
</evidence>
<evidence type="ECO:0000256" key="4">
    <source>
        <dbReference type="ARBA" id="ARBA00022729"/>
    </source>
</evidence>
<protein>
    <submittedName>
        <fullName evidence="13">Uncharacterized protein</fullName>
    </submittedName>
</protein>
<evidence type="ECO:0000256" key="6">
    <source>
        <dbReference type="ARBA" id="ARBA00023136"/>
    </source>
</evidence>
<keyword evidence="8" id="KW-0379">Hydroxylation</keyword>
<proteinExistence type="inferred from homology"/>
<reference evidence="14" key="2">
    <citation type="submission" date="2013-12" db="EMBL/GenBank/DDBJ databases">
        <authorList>
            <person name="Yu Y."/>
            <person name="Lee S."/>
            <person name="de Baynast K."/>
            <person name="Wissotski M."/>
            <person name="Liu L."/>
            <person name="Talag J."/>
            <person name="Goicoechea J."/>
            <person name="Angelova A."/>
            <person name="Jetty R."/>
            <person name="Kudrna D."/>
            <person name="Golser W."/>
            <person name="Rivera L."/>
            <person name="Zhang J."/>
            <person name="Wing R."/>
        </authorList>
    </citation>
    <scope>NUCLEOTIDE SEQUENCE</scope>
</reference>
<dbReference type="Proteomes" id="UP000032180">
    <property type="component" value="Chromosome 1"/>
</dbReference>
<sequence length="108" mass="10770">MAGQLKSRIVAAAVVVASSLVGTASAADGPAPAPASGATTAAPAFAAVSIAAAALGYLFCQAGLLRTCVCVGTFACCSIHVVSWTRLDVCDLSGFGHVFYRVFVSTET</sequence>
<keyword evidence="5" id="KW-0654">Proteoglycan</keyword>
<keyword evidence="6 11" id="KW-0472">Membrane</keyword>
<evidence type="ECO:0000256" key="12">
    <source>
        <dbReference type="SAM" id="SignalP"/>
    </source>
</evidence>
<evidence type="ECO:0000256" key="7">
    <source>
        <dbReference type="ARBA" id="ARBA00023180"/>
    </source>
</evidence>
<dbReference type="GO" id="GO:0012505">
    <property type="term" value="C:endomembrane system"/>
    <property type="evidence" value="ECO:0007669"/>
    <property type="project" value="UniProtKB-SubCell"/>
</dbReference>
<keyword evidence="7" id="KW-0325">Glycoprotein</keyword>
<dbReference type="InterPro" id="IPR039281">
    <property type="entry name" value="AGP3/12/13/14/21"/>
</dbReference>
<reference evidence="13 14" key="1">
    <citation type="submission" date="2012-08" db="EMBL/GenBank/DDBJ databases">
        <title>Oryza genome evolution.</title>
        <authorList>
            <person name="Wing R.A."/>
        </authorList>
    </citation>
    <scope>NUCLEOTIDE SEQUENCE</scope>
</reference>
<keyword evidence="11" id="KW-0812">Transmembrane</keyword>